<reference evidence="1" key="2">
    <citation type="journal article" date="2015" name="Fish Shellfish Immunol.">
        <title>Early steps in the European eel (Anguilla anguilla)-Vibrio vulnificus interaction in the gills: Role of the RtxA13 toxin.</title>
        <authorList>
            <person name="Callol A."/>
            <person name="Pajuelo D."/>
            <person name="Ebbesson L."/>
            <person name="Teles M."/>
            <person name="MacKenzie S."/>
            <person name="Amaro C."/>
        </authorList>
    </citation>
    <scope>NUCLEOTIDE SEQUENCE</scope>
</reference>
<organism evidence="1">
    <name type="scientific">Anguilla anguilla</name>
    <name type="common">European freshwater eel</name>
    <name type="synonym">Muraena anguilla</name>
    <dbReference type="NCBI Taxonomy" id="7936"/>
    <lineage>
        <taxon>Eukaryota</taxon>
        <taxon>Metazoa</taxon>
        <taxon>Chordata</taxon>
        <taxon>Craniata</taxon>
        <taxon>Vertebrata</taxon>
        <taxon>Euteleostomi</taxon>
        <taxon>Actinopterygii</taxon>
        <taxon>Neopterygii</taxon>
        <taxon>Teleostei</taxon>
        <taxon>Anguilliformes</taxon>
        <taxon>Anguillidae</taxon>
        <taxon>Anguilla</taxon>
    </lineage>
</organism>
<name>A0A0E9X6A7_ANGAN</name>
<proteinExistence type="predicted"/>
<sequence>MSPQINAIFLSLLQFEYRHLCSLCGSAFAFGISQSSGKTPPQRQDMVKGKNSWHLQTLHTGISAQAFTQ</sequence>
<dbReference type="EMBL" id="GBXM01010586">
    <property type="protein sequence ID" value="JAH97991.1"/>
    <property type="molecule type" value="Transcribed_RNA"/>
</dbReference>
<accession>A0A0E9X6A7</accession>
<reference evidence="1" key="1">
    <citation type="submission" date="2014-11" db="EMBL/GenBank/DDBJ databases">
        <authorList>
            <person name="Amaro Gonzalez C."/>
        </authorList>
    </citation>
    <scope>NUCLEOTIDE SEQUENCE</scope>
</reference>
<protein>
    <submittedName>
        <fullName evidence="1">Uncharacterized protein</fullName>
    </submittedName>
</protein>
<dbReference type="AlphaFoldDB" id="A0A0E9X6A7"/>
<evidence type="ECO:0000313" key="1">
    <source>
        <dbReference type="EMBL" id="JAH97991.1"/>
    </source>
</evidence>